<dbReference type="InterPro" id="IPR050901">
    <property type="entry name" value="BP-dep_ABC_trans_perm"/>
</dbReference>
<feature type="transmembrane region" description="Helical" evidence="7">
    <location>
        <begin position="65"/>
        <end position="91"/>
    </location>
</feature>
<evidence type="ECO:0000259" key="8">
    <source>
        <dbReference type="PROSITE" id="PS50928"/>
    </source>
</evidence>
<dbReference type="PANTHER" id="PTHR32243:SF18">
    <property type="entry name" value="INNER MEMBRANE ABC TRANSPORTER PERMEASE PROTEIN YCJP"/>
    <property type="match status" value="1"/>
</dbReference>
<dbReference type="CDD" id="cd06261">
    <property type="entry name" value="TM_PBP2"/>
    <property type="match status" value="1"/>
</dbReference>
<comment type="similarity">
    <text evidence="7">Belongs to the binding-protein-dependent transport system permease family.</text>
</comment>
<dbReference type="PANTHER" id="PTHR32243">
    <property type="entry name" value="MALTOSE TRANSPORT SYSTEM PERMEASE-RELATED"/>
    <property type="match status" value="1"/>
</dbReference>
<keyword evidence="3" id="KW-1003">Cell membrane</keyword>
<dbReference type="SUPFAM" id="SSF161098">
    <property type="entry name" value="MetI-like"/>
    <property type="match status" value="1"/>
</dbReference>
<reference evidence="9 10" key="1">
    <citation type="submission" date="2023-04" db="EMBL/GenBank/DDBJ databases">
        <title>A. sendaiensis sub sp. chiapanensis a novel subspecie with specific adaptation in bacterial cell wall isolated from an active volcano.</title>
        <authorList>
            <person name="Alvarez Gutierrez P.E."/>
            <person name="Ortiz Cortes L.Y."/>
        </authorList>
    </citation>
    <scope>NUCLEOTIDE SEQUENCE [LARGE SCALE GENOMIC DNA]</scope>
    <source>
        <strain evidence="9 10">PA2</strain>
    </source>
</reference>
<dbReference type="InterPro" id="IPR035906">
    <property type="entry name" value="MetI-like_sf"/>
</dbReference>
<keyword evidence="4 7" id="KW-0812">Transmembrane</keyword>
<protein>
    <submittedName>
        <fullName evidence="9">Carbohydrate ABC transporter permease</fullName>
    </submittedName>
</protein>
<evidence type="ECO:0000313" key="9">
    <source>
        <dbReference type="EMBL" id="MDI9261212.1"/>
    </source>
</evidence>
<organism evidence="9 10">
    <name type="scientific">Alicyclobacillus sendaiensis PA2</name>
    <dbReference type="NCBI Taxonomy" id="3029425"/>
    <lineage>
        <taxon>Bacteria</taxon>
        <taxon>Bacillati</taxon>
        <taxon>Bacillota</taxon>
        <taxon>Bacilli</taxon>
        <taxon>Bacillales</taxon>
        <taxon>Alicyclobacillaceae</taxon>
        <taxon>Alicyclobacillus</taxon>
    </lineage>
</organism>
<proteinExistence type="inferred from homology"/>
<keyword evidence="10" id="KW-1185">Reference proteome</keyword>
<dbReference type="Gene3D" id="1.10.3720.10">
    <property type="entry name" value="MetI-like"/>
    <property type="match status" value="1"/>
</dbReference>
<feature type="transmembrane region" description="Helical" evidence="7">
    <location>
        <begin position="237"/>
        <end position="259"/>
    </location>
</feature>
<feature type="transmembrane region" description="Helical" evidence="7">
    <location>
        <begin position="7"/>
        <end position="29"/>
    </location>
</feature>
<feature type="transmembrane region" description="Helical" evidence="7">
    <location>
        <begin position="184"/>
        <end position="205"/>
    </location>
</feature>
<dbReference type="Pfam" id="PF00528">
    <property type="entry name" value="BPD_transp_1"/>
    <property type="match status" value="1"/>
</dbReference>
<feature type="domain" description="ABC transmembrane type-1" evidence="8">
    <location>
        <begin position="66"/>
        <end position="259"/>
    </location>
</feature>
<feature type="transmembrane region" description="Helical" evidence="7">
    <location>
        <begin position="103"/>
        <end position="125"/>
    </location>
</feature>
<dbReference type="RefSeq" id="WP_283204609.1">
    <property type="nucleotide sequence ID" value="NZ_JASGCB010000039.1"/>
</dbReference>
<feature type="transmembrane region" description="Helical" evidence="7">
    <location>
        <begin position="137"/>
        <end position="155"/>
    </location>
</feature>
<evidence type="ECO:0000256" key="5">
    <source>
        <dbReference type="ARBA" id="ARBA00022989"/>
    </source>
</evidence>
<evidence type="ECO:0000256" key="6">
    <source>
        <dbReference type="ARBA" id="ARBA00023136"/>
    </source>
</evidence>
<gene>
    <name evidence="9" type="ORF">QID03_13695</name>
</gene>
<comment type="subcellular location">
    <subcellularLocation>
        <location evidence="1 7">Cell membrane</location>
        <topology evidence="1 7">Multi-pass membrane protein</topology>
    </subcellularLocation>
</comment>
<accession>A0ABT6Y2D2</accession>
<keyword evidence="5 7" id="KW-1133">Transmembrane helix</keyword>
<dbReference type="InterPro" id="IPR000515">
    <property type="entry name" value="MetI-like"/>
</dbReference>
<keyword evidence="2 7" id="KW-0813">Transport</keyword>
<evidence type="ECO:0000313" key="10">
    <source>
        <dbReference type="Proteomes" id="UP001529245"/>
    </source>
</evidence>
<dbReference type="Proteomes" id="UP001529245">
    <property type="component" value="Unassembled WGS sequence"/>
</dbReference>
<dbReference type="EMBL" id="JASGCB010000039">
    <property type="protein sequence ID" value="MDI9261212.1"/>
    <property type="molecule type" value="Genomic_DNA"/>
</dbReference>
<dbReference type="PROSITE" id="PS50928">
    <property type="entry name" value="ABC_TM1"/>
    <property type="match status" value="1"/>
</dbReference>
<comment type="caution">
    <text evidence="9">The sequence shown here is derived from an EMBL/GenBank/DDBJ whole genome shotgun (WGS) entry which is preliminary data.</text>
</comment>
<keyword evidence="6 7" id="KW-0472">Membrane</keyword>
<name>A0ABT6Y2D2_ALISE</name>
<evidence type="ECO:0000256" key="3">
    <source>
        <dbReference type="ARBA" id="ARBA00022475"/>
    </source>
</evidence>
<evidence type="ECO:0000256" key="2">
    <source>
        <dbReference type="ARBA" id="ARBA00022448"/>
    </source>
</evidence>
<sequence>MSLLRKCIKWAIISLFTAWTLFPLYWLVITSLKTNPEVLTDPPTFVPLHPTFSSYRYVIANFGVYFLNSTIVSVGSTILSLLIGVPAAYSLARFRFTKRFRTAVSFTVLSIRMMLPIVFIVPMFQIYQNVGLYNTKIGLVLAYSLVDMPFVVWMMRSYLAEIPESLDEAAMVDGCGRVRTMLRVVLPLAAPGLATTAVMTMIFTWNDLVFGLFLTANSSAETLPVSIIGFLSQYQTYWSQMAASGVLAIMPMIIFLLFVQRYLVRGLTAGAVK</sequence>
<evidence type="ECO:0000256" key="4">
    <source>
        <dbReference type="ARBA" id="ARBA00022692"/>
    </source>
</evidence>
<evidence type="ECO:0000256" key="1">
    <source>
        <dbReference type="ARBA" id="ARBA00004651"/>
    </source>
</evidence>
<evidence type="ECO:0000256" key="7">
    <source>
        <dbReference type="RuleBase" id="RU363032"/>
    </source>
</evidence>